<dbReference type="InterPro" id="IPR029044">
    <property type="entry name" value="Nucleotide-diphossugar_trans"/>
</dbReference>
<organism evidence="2 3">
    <name type="scientific">Shewanella electrica</name>
    <dbReference type="NCBI Taxonomy" id="515560"/>
    <lineage>
        <taxon>Bacteria</taxon>
        <taxon>Pseudomonadati</taxon>
        <taxon>Pseudomonadota</taxon>
        <taxon>Gammaproteobacteria</taxon>
        <taxon>Alteromonadales</taxon>
        <taxon>Shewanellaceae</taxon>
        <taxon>Shewanella</taxon>
    </lineage>
</organism>
<keyword evidence="2" id="KW-0808">Transferase</keyword>
<dbReference type="EC" id="2.4.-.-" evidence="2"/>
<evidence type="ECO:0000313" key="3">
    <source>
        <dbReference type="Proteomes" id="UP001201549"/>
    </source>
</evidence>
<evidence type="ECO:0000313" key="2">
    <source>
        <dbReference type="EMBL" id="MCS4556517.1"/>
    </source>
</evidence>
<dbReference type="Proteomes" id="UP001201549">
    <property type="component" value="Unassembled WGS sequence"/>
</dbReference>
<dbReference type="PANTHER" id="PTHR43685:SF13">
    <property type="entry name" value="O ANTIGEN BIOSYNTHESIS RHAMNOSYLTRANSFERASE RFBN"/>
    <property type="match status" value="1"/>
</dbReference>
<proteinExistence type="predicted"/>
<dbReference type="InterPro" id="IPR001173">
    <property type="entry name" value="Glyco_trans_2-like"/>
</dbReference>
<dbReference type="PANTHER" id="PTHR43685">
    <property type="entry name" value="GLYCOSYLTRANSFERASE"/>
    <property type="match status" value="1"/>
</dbReference>
<keyword evidence="2" id="KW-0328">Glycosyltransferase</keyword>
<dbReference type="EMBL" id="JAKOGG010000004">
    <property type="protein sequence ID" value="MCS4556517.1"/>
    <property type="molecule type" value="Genomic_DNA"/>
</dbReference>
<accession>A0ABT2FKL3</accession>
<name>A0ABT2FKL3_9GAMM</name>
<feature type="domain" description="Glycosyltransferase 2-like" evidence="1">
    <location>
        <begin position="9"/>
        <end position="177"/>
    </location>
</feature>
<keyword evidence="3" id="KW-1185">Reference proteome</keyword>
<protein>
    <submittedName>
        <fullName evidence="2">Glycosyltransferase</fullName>
        <ecNumber evidence="2">2.4.-.-</ecNumber>
    </submittedName>
</protein>
<evidence type="ECO:0000259" key="1">
    <source>
        <dbReference type="Pfam" id="PF00535"/>
    </source>
</evidence>
<gene>
    <name evidence="2" type="ORF">L9G74_08710</name>
</gene>
<dbReference type="SUPFAM" id="SSF53448">
    <property type="entry name" value="Nucleotide-diphospho-sugar transferases"/>
    <property type="match status" value="1"/>
</dbReference>
<dbReference type="InterPro" id="IPR050834">
    <property type="entry name" value="Glycosyltransf_2"/>
</dbReference>
<dbReference type="RefSeq" id="WP_238895908.1">
    <property type="nucleotide sequence ID" value="NZ_JAKOGG010000004.1"/>
</dbReference>
<dbReference type="Pfam" id="PF00535">
    <property type="entry name" value="Glycos_transf_2"/>
    <property type="match status" value="1"/>
</dbReference>
<dbReference type="CDD" id="cd00761">
    <property type="entry name" value="Glyco_tranf_GTA_type"/>
    <property type="match status" value="1"/>
</dbReference>
<reference evidence="3" key="1">
    <citation type="submission" date="2023-07" db="EMBL/GenBank/DDBJ databases">
        <title>Shewanella mangrovi sp. nov., an acetaldehyde- degrading bacterium isolated from mangrove sediment.</title>
        <authorList>
            <person name="Liu Y."/>
        </authorList>
    </citation>
    <scope>NUCLEOTIDE SEQUENCE [LARGE SCALE GENOMIC DNA]</scope>
    <source>
        <strain evidence="3">C32</strain>
    </source>
</reference>
<comment type="caution">
    <text evidence="2">The sequence shown here is derived from an EMBL/GenBank/DDBJ whole genome shotgun (WGS) entry which is preliminary data.</text>
</comment>
<dbReference type="Gene3D" id="3.90.550.10">
    <property type="entry name" value="Spore Coat Polysaccharide Biosynthesis Protein SpsA, Chain A"/>
    <property type="match status" value="1"/>
</dbReference>
<dbReference type="GO" id="GO:0016757">
    <property type="term" value="F:glycosyltransferase activity"/>
    <property type="evidence" value="ECO:0007669"/>
    <property type="project" value="UniProtKB-KW"/>
</dbReference>
<sequence length="311" mass="34933">MNGIKNVGVVIPTYNAGENFNLLLESLYKQDDIDIKLLVIDSQSDDGTVGKTANYPDIEVLGISKSDFNHGGTRNIGLNFFKERGFDIVVFLTQDVILQGNKSLFNLVNALNDHSVCAVSGRQVPHIDANPLASHARIFNYPEFSCCNTYLDHTAKGLKVAFISNSYAAYRIDVLTRLGGFPSNTILAEDMFVAAKALLANYKVAYQADAVVQHSHNYSPIQEFKRYFDIGVFHACEPWIQEKLGGAHGEGAKFVKSELAYLWRHSPSWIPYAFVTTFCKFLGYKFGLNYKHIPTALRPKFGMYKSYWNQQ</sequence>